<dbReference type="RefSeq" id="WP_094607065.1">
    <property type="nucleotide sequence ID" value="NZ_CP155573.1"/>
</dbReference>
<organism evidence="1 2">
    <name type="scientific">Sporomusa silvacetica DSM 10669</name>
    <dbReference type="NCBI Taxonomy" id="1123289"/>
    <lineage>
        <taxon>Bacteria</taxon>
        <taxon>Bacillati</taxon>
        <taxon>Bacillota</taxon>
        <taxon>Negativicutes</taxon>
        <taxon>Selenomonadales</taxon>
        <taxon>Sporomusaceae</taxon>
        <taxon>Sporomusa</taxon>
    </lineage>
</organism>
<gene>
    <name evidence="1" type="ORF">SPSIL_029810</name>
</gene>
<sequence length="434" mass="50087">MFEQLNFRVNFNDADYSDLSFPKRDKEILRELGKQVAEIAARPIMDENRKLWLKHNKLERTRPVLLCDPENGWNEIIPESQIQCENSIARHWEDYLRKQIFWGNEMNDDYVVEALFNLPYVYEEKHWGVAGSTKQASQKKTAEQGKAYHIETILEDFSQIKDITKPQLTIHYQATESLLATAQEIFDGSLSSRINTVWFWSFGLTDELVFLRGLEKLMYDFCDEPEHLHAVMDILFQGMQEKLDFLETNHLFCLNNDGTYVGSGGMGFIDTLPAEGFAGTVRTKDMWGLAESQVTVGVSPGMFKEFIFPYQKTLMERFGLTCYGCCEPMDARFDIVKTVANLRRVSVSPWANKEIMAAKLKHDYIYSLKPSPSNLALPEMDEGIARKELKEALKIARKYDNCLEIIMKDNHTLGNNPANIKNWVKIAREEIESI</sequence>
<keyword evidence="2" id="KW-1185">Reference proteome</keyword>
<evidence type="ECO:0000313" key="2">
    <source>
        <dbReference type="Proteomes" id="UP000216752"/>
    </source>
</evidence>
<reference evidence="1" key="1">
    <citation type="submission" date="2024-05" db="EMBL/GenBank/DDBJ databases">
        <title>Isolation and characterization of Sporomusa carbonis sp. nov., a carboxydotrophic hydrogenogen in the genus of Sporomusa isolated from a charcoal burning pile.</title>
        <authorList>
            <person name="Boeer T."/>
            <person name="Rosenbaum F."/>
            <person name="Eysell L."/>
            <person name="Mueller V."/>
            <person name="Daniel R."/>
            <person name="Poehlein A."/>
        </authorList>
    </citation>
    <scope>NUCLEOTIDE SEQUENCE [LARGE SCALE GENOMIC DNA]</scope>
    <source>
        <strain evidence="1">DSM 10669</strain>
    </source>
</reference>
<protein>
    <recommendedName>
        <fullName evidence="3">Uroporphyrinogen decarboxylase (URO-D)</fullName>
    </recommendedName>
</protein>
<accession>A0ABZ3IMA3</accession>
<dbReference type="Proteomes" id="UP000216752">
    <property type="component" value="Chromosome"/>
</dbReference>
<dbReference type="Gene3D" id="3.20.20.210">
    <property type="match status" value="1"/>
</dbReference>
<proteinExistence type="predicted"/>
<name>A0ABZ3IMA3_9FIRM</name>
<dbReference type="InterPro" id="IPR038071">
    <property type="entry name" value="UROD/MetE-like_sf"/>
</dbReference>
<dbReference type="EMBL" id="CP155573">
    <property type="protein sequence ID" value="XFO66821.1"/>
    <property type="molecule type" value="Genomic_DNA"/>
</dbReference>
<evidence type="ECO:0000313" key="1">
    <source>
        <dbReference type="EMBL" id="XFO66821.1"/>
    </source>
</evidence>
<evidence type="ECO:0008006" key="3">
    <source>
        <dbReference type="Google" id="ProtNLM"/>
    </source>
</evidence>